<dbReference type="GeneID" id="115732431"/>
<evidence type="ECO:0000256" key="4">
    <source>
        <dbReference type="ARBA" id="ARBA00047304"/>
    </source>
</evidence>
<evidence type="ECO:0000313" key="6">
    <source>
        <dbReference type="Proteomes" id="UP000827889"/>
    </source>
</evidence>
<accession>A0A8B8N927</accession>
<dbReference type="GO" id="GO:0007165">
    <property type="term" value="P:signal transduction"/>
    <property type="evidence" value="ECO:0007669"/>
    <property type="project" value="InterPro"/>
</dbReference>
<dbReference type="InterPro" id="IPR000157">
    <property type="entry name" value="TIR_dom"/>
</dbReference>
<comment type="catalytic activity">
    <reaction evidence="4">
        <text>NAD(+) + H2O = ADP-D-ribose + nicotinamide + H(+)</text>
        <dbReference type="Rhea" id="RHEA:16301"/>
        <dbReference type="ChEBI" id="CHEBI:15377"/>
        <dbReference type="ChEBI" id="CHEBI:15378"/>
        <dbReference type="ChEBI" id="CHEBI:17154"/>
        <dbReference type="ChEBI" id="CHEBI:57540"/>
        <dbReference type="ChEBI" id="CHEBI:57967"/>
        <dbReference type="EC" id="3.2.2.6"/>
    </reaction>
    <physiologicalReaction direction="left-to-right" evidence="4">
        <dbReference type="Rhea" id="RHEA:16302"/>
    </physiologicalReaction>
</comment>
<proteinExistence type="predicted"/>
<keyword evidence="2" id="KW-0378">Hydrolase</keyword>
<sequence>MERNGPTHSEDPKPRDSFLSTSALVADYEGGTKKMEGNDYGVFLSFRGKDTCQGFTDYLHTSLVDAGIYMFKDDNKLCIGDEIGPELLRIITLSRISILIISEDYASSESCLCELAHTLKCKRNGGQIVLPIFYKVELLHLRNPIGRLRDAINAHKKNLDKMIVNEWEEALKEVTSLKGWESEKIDNRHEGTLVKIVVRKIMSELKRLFLLNFPKQLVGIDDRVKHIMSFIDAKFSDTRIIGIYGMGASVRQLL</sequence>
<dbReference type="Pfam" id="PF01582">
    <property type="entry name" value="TIR"/>
    <property type="match status" value="1"/>
</dbReference>
<name>A0A8B8N927_9MYRT</name>
<evidence type="ECO:0000256" key="3">
    <source>
        <dbReference type="ARBA" id="ARBA00023027"/>
    </source>
</evidence>
<dbReference type="KEGG" id="rarg:115732431"/>
<evidence type="ECO:0000256" key="1">
    <source>
        <dbReference type="ARBA" id="ARBA00011982"/>
    </source>
</evidence>
<evidence type="ECO:0000313" key="7">
    <source>
        <dbReference type="RefSeq" id="XP_030518931.2"/>
    </source>
</evidence>
<dbReference type="PANTHER" id="PTHR32009:SF39">
    <property type="entry name" value="TIR DOMAIN-CONTAINING PROTEIN"/>
    <property type="match status" value="1"/>
</dbReference>
<dbReference type="SUPFAM" id="SSF52200">
    <property type="entry name" value="Toll/Interleukin receptor TIR domain"/>
    <property type="match status" value="1"/>
</dbReference>
<dbReference type="RefSeq" id="XP_030518931.2">
    <property type="nucleotide sequence ID" value="XM_030663071.2"/>
</dbReference>
<evidence type="ECO:0000259" key="5">
    <source>
        <dbReference type="PROSITE" id="PS50104"/>
    </source>
</evidence>
<dbReference type="GO" id="GO:0061809">
    <property type="term" value="F:NAD+ nucleosidase activity, cyclic ADP-ribose generating"/>
    <property type="evidence" value="ECO:0007669"/>
    <property type="project" value="UniProtKB-EC"/>
</dbReference>
<protein>
    <recommendedName>
        <fullName evidence="1">ADP-ribosyl cyclase/cyclic ADP-ribose hydrolase</fullName>
        <ecNumber evidence="1">3.2.2.6</ecNumber>
    </recommendedName>
</protein>
<dbReference type="PANTHER" id="PTHR32009">
    <property type="entry name" value="TMV RESISTANCE PROTEIN N-LIKE"/>
    <property type="match status" value="1"/>
</dbReference>
<feature type="domain" description="TIR" evidence="5">
    <location>
        <begin position="38"/>
        <end position="205"/>
    </location>
</feature>
<dbReference type="EC" id="3.2.2.6" evidence="1"/>
<keyword evidence="3" id="KW-0520">NAD</keyword>
<reference evidence="7" key="1">
    <citation type="submission" date="2025-08" db="UniProtKB">
        <authorList>
            <consortium name="RefSeq"/>
        </authorList>
    </citation>
    <scope>IDENTIFICATION</scope>
    <source>
        <tissue evidence="7">Leaf</tissue>
    </source>
</reference>
<dbReference type="Proteomes" id="UP000827889">
    <property type="component" value="Chromosome 4"/>
</dbReference>
<keyword evidence="6" id="KW-1185">Reference proteome</keyword>
<gene>
    <name evidence="7" type="primary">LOC115732431</name>
</gene>
<dbReference type="PROSITE" id="PS50104">
    <property type="entry name" value="TIR"/>
    <property type="match status" value="1"/>
</dbReference>
<organism evidence="6 7">
    <name type="scientific">Rhodamnia argentea</name>
    <dbReference type="NCBI Taxonomy" id="178133"/>
    <lineage>
        <taxon>Eukaryota</taxon>
        <taxon>Viridiplantae</taxon>
        <taxon>Streptophyta</taxon>
        <taxon>Embryophyta</taxon>
        <taxon>Tracheophyta</taxon>
        <taxon>Spermatophyta</taxon>
        <taxon>Magnoliopsida</taxon>
        <taxon>eudicotyledons</taxon>
        <taxon>Gunneridae</taxon>
        <taxon>Pentapetalae</taxon>
        <taxon>rosids</taxon>
        <taxon>malvids</taxon>
        <taxon>Myrtales</taxon>
        <taxon>Myrtaceae</taxon>
        <taxon>Myrtoideae</taxon>
        <taxon>Myrteae</taxon>
        <taxon>Australasian group</taxon>
        <taxon>Rhodamnia</taxon>
    </lineage>
</organism>
<dbReference type="Gene3D" id="3.40.50.10140">
    <property type="entry name" value="Toll/interleukin-1 receptor homology (TIR) domain"/>
    <property type="match status" value="1"/>
</dbReference>
<dbReference type="InterPro" id="IPR035897">
    <property type="entry name" value="Toll_tir_struct_dom_sf"/>
</dbReference>
<dbReference type="SMART" id="SM00255">
    <property type="entry name" value="TIR"/>
    <property type="match status" value="1"/>
</dbReference>
<evidence type="ECO:0000256" key="2">
    <source>
        <dbReference type="ARBA" id="ARBA00022801"/>
    </source>
</evidence>
<dbReference type="AlphaFoldDB" id="A0A8B8N927"/>